<dbReference type="SUPFAM" id="SSF141868">
    <property type="entry name" value="EAL domain-like"/>
    <property type="match status" value="1"/>
</dbReference>
<dbReference type="Pfam" id="PF00990">
    <property type="entry name" value="GGDEF"/>
    <property type="match status" value="1"/>
</dbReference>
<dbReference type="SMART" id="SM00267">
    <property type="entry name" value="GGDEF"/>
    <property type="match status" value="1"/>
</dbReference>
<dbReference type="CDD" id="cd01949">
    <property type="entry name" value="GGDEF"/>
    <property type="match status" value="1"/>
</dbReference>
<sequence>MNTSKIKQQRITKLLISLIFIYVVADFIFEYIHNQYIHEFIHKSRFVEWEVAFIIGEQILVAVPLIFAFIQFYKRDTEQTRRHLLEIMESESRHRMLMDALPDFVLIESQGKVQYINDAAAQLLRVSSKEELIGRPATDSIFAAPSPNREPVVGQTSGTELHRVTGRDGIEIEVEYSSQPINYNGFDAILYIGRDITERNKKYNELAITRAQLHNILNSIDTGIWSYDVKEDKMLFVSEAYKKMFGIPSEENDISPDRWRELALPEDLPAFDESFARISETNLFIYDFRYYKPDGSIGYIQTRIVPVKDDEGTVVRLDGVNIDITKRVSDQKRIEFLAYHDELTGLPNRRMFRQRLKEAATNATKHNEKFGVVYLDMDKFKNINDTMGHYAGDLFLISVGARLLGEFDQTQHTVARMGGDEFTLIVNGIKSGDHLKDMIARIEKLFHEPFLLDGVDFIVTASIGISVYPDDGTDVDMLMNYADHAMFLAKESRNGHKYHNLQESTLDIERYHLQNGLQKALENDEFSVFYQPKYNISDSRLIGAEALIRWKHPKLGQVSPAKFIPIAEEFGLIKSIGEWVLEQVCKQIAVWQNLGYRFPVSVNLSVKQFREETIVQTIRSMIERSGIDPGLLELEITEGMAMDIEKALRILQELRKIGLRISVDDFGTGYSSLNYLKKLPIHQLKVDKSFIDDITRDLGDAAIVSTIVTLAHNLNLKVIAEGVENMEQLEKLREIGCDEVQGYLFNKPLPLAEFDEILYQNFGK</sequence>
<keyword evidence="1" id="KW-0812">Transmembrane</keyword>
<dbReference type="SMART" id="SM00091">
    <property type="entry name" value="PAS"/>
    <property type="match status" value="2"/>
</dbReference>
<evidence type="ECO:0000313" key="7">
    <source>
        <dbReference type="Proteomes" id="UP001527099"/>
    </source>
</evidence>
<dbReference type="InterPro" id="IPR001633">
    <property type="entry name" value="EAL_dom"/>
</dbReference>
<keyword evidence="1" id="KW-0472">Membrane</keyword>
<dbReference type="InterPro" id="IPR000014">
    <property type="entry name" value="PAS"/>
</dbReference>
<dbReference type="Pfam" id="PF08447">
    <property type="entry name" value="PAS_3"/>
    <property type="match status" value="1"/>
</dbReference>
<comment type="caution">
    <text evidence="6">The sequence shown here is derived from an EMBL/GenBank/DDBJ whole genome shotgun (WGS) entry which is preliminary data.</text>
</comment>
<dbReference type="CDD" id="cd01948">
    <property type="entry name" value="EAL"/>
    <property type="match status" value="1"/>
</dbReference>
<dbReference type="PROSITE" id="PS50883">
    <property type="entry name" value="EAL"/>
    <property type="match status" value="1"/>
</dbReference>
<dbReference type="PANTHER" id="PTHR44757:SF2">
    <property type="entry name" value="BIOFILM ARCHITECTURE MAINTENANCE PROTEIN MBAA"/>
    <property type="match status" value="1"/>
</dbReference>
<dbReference type="SUPFAM" id="SSF55073">
    <property type="entry name" value="Nucleotide cyclase"/>
    <property type="match status" value="1"/>
</dbReference>
<dbReference type="InterPro" id="IPR029787">
    <property type="entry name" value="Nucleotide_cyclase"/>
</dbReference>
<evidence type="ECO:0000259" key="5">
    <source>
        <dbReference type="PROSITE" id="PS50887"/>
    </source>
</evidence>
<dbReference type="InterPro" id="IPR043128">
    <property type="entry name" value="Rev_trsase/Diguanyl_cyclase"/>
</dbReference>
<dbReference type="PROSITE" id="PS50113">
    <property type="entry name" value="PAC"/>
    <property type="match status" value="1"/>
</dbReference>
<organism evidence="6 7">
    <name type="scientific">Paenibacillus alginolyticus</name>
    <dbReference type="NCBI Taxonomy" id="59839"/>
    <lineage>
        <taxon>Bacteria</taxon>
        <taxon>Bacillati</taxon>
        <taxon>Bacillota</taxon>
        <taxon>Bacilli</taxon>
        <taxon>Bacillales</taxon>
        <taxon>Paenibacillaceae</taxon>
        <taxon>Paenibacillus</taxon>
    </lineage>
</organism>
<dbReference type="RefSeq" id="WP_268615628.1">
    <property type="nucleotide sequence ID" value="NZ_JAMDMX010000043.1"/>
</dbReference>
<evidence type="ECO:0000313" key="6">
    <source>
        <dbReference type="EMBL" id="MCY9693931.1"/>
    </source>
</evidence>
<feature type="domain" description="GGDEF" evidence="5">
    <location>
        <begin position="368"/>
        <end position="503"/>
    </location>
</feature>
<dbReference type="NCBIfam" id="TIGR00229">
    <property type="entry name" value="sensory_box"/>
    <property type="match status" value="2"/>
</dbReference>
<dbReference type="CDD" id="cd00130">
    <property type="entry name" value="PAS"/>
    <property type="match status" value="2"/>
</dbReference>
<evidence type="ECO:0000259" key="3">
    <source>
        <dbReference type="PROSITE" id="PS50113"/>
    </source>
</evidence>
<gene>
    <name evidence="6" type="ORF">M5X19_13615</name>
</gene>
<dbReference type="Pfam" id="PF13426">
    <property type="entry name" value="PAS_9"/>
    <property type="match status" value="1"/>
</dbReference>
<protein>
    <submittedName>
        <fullName evidence="6">EAL domain-containing protein</fullName>
    </submittedName>
</protein>
<dbReference type="Gene3D" id="3.30.450.20">
    <property type="entry name" value="PAS domain"/>
    <property type="match status" value="2"/>
</dbReference>
<reference evidence="6 7" key="1">
    <citation type="submission" date="2022-05" db="EMBL/GenBank/DDBJ databases">
        <title>Genome Sequencing of Bee-Associated Microbes.</title>
        <authorList>
            <person name="Dunlap C."/>
        </authorList>
    </citation>
    <scope>NUCLEOTIDE SEQUENCE [LARGE SCALE GENOMIC DNA]</scope>
    <source>
        <strain evidence="6 7">NRRL B-14421</strain>
    </source>
</reference>
<dbReference type="NCBIfam" id="TIGR00254">
    <property type="entry name" value="GGDEF"/>
    <property type="match status" value="1"/>
</dbReference>
<dbReference type="PROSITE" id="PS50887">
    <property type="entry name" value="GGDEF"/>
    <property type="match status" value="1"/>
</dbReference>
<feature type="domain" description="EAL" evidence="4">
    <location>
        <begin position="510"/>
        <end position="762"/>
    </location>
</feature>
<dbReference type="Proteomes" id="UP001527099">
    <property type="component" value="Unassembled WGS sequence"/>
</dbReference>
<feature type="domain" description="PAC" evidence="3">
    <location>
        <begin position="284"/>
        <end position="336"/>
    </location>
</feature>
<dbReference type="SMART" id="SM00086">
    <property type="entry name" value="PAC"/>
    <property type="match status" value="2"/>
</dbReference>
<dbReference type="InterPro" id="IPR052155">
    <property type="entry name" value="Biofilm_reg_signaling"/>
</dbReference>
<dbReference type="PANTHER" id="PTHR44757">
    <property type="entry name" value="DIGUANYLATE CYCLASE DGCP"/>
    <property type="match status" value="1"/>
</dbReference>
<keyword evidence="1" id="KW-1133">Transmembrane helix</keyword>
<dbReference type="InterPro" id="IPR035965">
    <property type="entry name" value="PAS-like_dom_sf"/>
</dbReference>
<dbReference type="Pfam" id="PF00563">
    <property type="entry name" value="EAL"/>
    <property type="match status" value="1"/>
</dbReference>
<accession>A0ABT4GCL3</accession>
<dbReference type="InterPro" id="IPR001610">
    <property type="entry name" value="PAC"/>
</dbReference>
<dbReference type="InterPro" id="IPR000160">
    <property type="entry name" value="GGDEF_dom"/>
</dbReference>
<dbReference type="InterPro" id="IPR035919">
    <property type="entry name" value="EAL_sf"/>
</dbReference>
<name>A0ABT4GCL3_9BACL</name>
<feature type="domain" description="PAS" evidence="2">
    <location>
        <begin position="209"/>
        <end position="282"/>
    </location>
</feature>
<dbReference type="PROSITE" id="PS50112">
    <property type="entry name" value="PAS"/>
    <property type="match status" value="1"/>
</dbReference>
<dbReference type="SMART" id="SM00052">
    <property type="entry name" value="EAL"/>
    <property type="match status" value="1"/>
</dbReference>
<dbReference type="InterPro" id="IPR000700">
    <property type="entry name" value="PAS-assoc_C"/>
</dbReference>
<evidence type="ECO:0000259" key="4">
    <source>
        <dbReference type="PROSITE" id="PS50883"/>
    </source>
</evidence>
<dbReference type="SUPFAM" id="SSF55785">
    <property type="entry name" value="PYP-like sensor domain (PAS domain)"/>
    <property type="match status" value="2"/>
</dbReference>
<dbReference type="InterPro" id="IPR013655">
    <property type="entry name" value="PAS_fold_3"/>
</dbReference>
<dbReference type="Gene3D" id="3.20.20.450">
    <property type="entry name" value="EAL domain"/>
    <property type="match status" value="1"/>
</dbReference>
<dbReference type="Gene3D" id="3.30.70.270">
    <property type="match status" value="1"/>
</dbReference>
<feature type="transmembrane region" description="Helical" evidence="1">
    <location>
        <begin position="52"/>
        <end position="73"/>
    </location>
</feature>
<feature type="transmembrane region" description="Helical" evidence="1">
    <location>
        <begin position="12"/>
        <end position="32"/>
    </location>
</feature>
<proteinExistence type="predicted"/>
<keyword evidence="7" id="KW-1185">Reference proteome</keyword>
<dbReference type="EMBL" id="JAMDMX010000043">
    <property type="protein sequence ID" value="MCY9693931.1"/>
    <property type="molecule type" value="Genomic_DNA"/>
</dbReference>
<evidence type="ECO:0000259" key="2">
    <source>
        <dbReference type="PROSITE" id="PS50112"/>
    </source>
</evidence>
<evidence type="ECO:0000256" key="1">
    <source>
        <dbReference type="SAM" id="Phobius"/>
    </source>
</evidence>